<feature type="region of interest" description="Disordered" evidence="1">
    <location>
        <begin position="841"/>
        <end position="863"/>
    </location>
</feature>
<keyword evidence="3" id="KW-1185">Reference proteome</keyword>
<organism evidence="2 3">
    <name type="scientific">Streptomyces inhibens</name>
    <dbReference type="NCBI Taxonomy" id="2293571"/>
    <lineage>
        <taxon>Bacteria</taxon>
        <taxon>Bacillati</taxon>
        <taxon>Actinomycetota</taxon>
        <taxon>Actinomycetes</taxon>
        <taxon>Kitasatosporales</taxon>
        <taxon>Streptomycetaceae</taxon>
        <taxon>Streptomyces</taxon>
    </lineage>
</organism>
<dbReference type="AlphaFoldDB" id="A0A371PVG2"/>
<gene>
    <name evidence="2" type="ORF">DY245_32420</name>
</gene>
<dbReference type="EMBL" id="QUAC01000247">
    <property type="protein sequence ID" value="REK86465.1"/>
    <property type="molecule type" value="Genomic_DNA"/>
</dbReference>
<dbReference type="InterPro" id="IPR027417">
    <property type="entry name" value="P-loop_NTPase"/>
</dbReference>
<dbReference type="Proteomes" id="UP000262477">
    <property type="component" value="Unassembled WGS sequence"/>
</dbReference>
<dbReference type="InterPro" id="IPR043504">
    <property type="entry name" value="Peptidase_S1_PA_chymotrypsin"/>
</dbReference>
<dbReference type="GO" id="GO:0006508">
    <property type="term" value="P:proteolysis"/>
    <property type="evidence" value="ECO:0007669"/>
    <property type="project" value="UniProtKB-KW"/>
</dbReference>
<reference evidence="2 3" key="1">
    <citation type="submission" date="2018-08" db="EMBL/GenBank/DDBJ databases">
        <title>Streptomyces NEAU-D10 sp. nov., a novel Actinomycete isolated from soil.</title>
        <authorList>
            <person name="Jin L."/>
        </authorList>
    </citation>
    <scope>NUCLEOTIDE SEQUENCE [LARGE SCALE GENOMIC DNA]</scope>
    <source>
        <strain evidence="2 3">NEAU-D10</strain>
    </source>
</reference>
<keyword evidence="2" id="KW-0645">Protease</keyword>
<proteinExistence type="predicted"/>
<sequence length="886" mass="94810">MRTRVSAHLRQRAVEVSNPRDETFGSGTIIAPGLVLTAAHVVCRQGPDGQPVLVRALDGGPAVDARVIWHDEDLDSAILQTDRQQLGVDVRIVRWGELTCEHPAERPVCTAIGFPRAMRRRFLRRSREVMVSDPKVVNGYIYPTTAARSQRYALEVSDARPSERTLWQGMSGAGIFCEGLLVGLATQAPENWDASLLLATPISWLLAAEGFAKSVSAATGLPAQLQPADLQALLDDAPDPRLSASYLLSAQAQVVPMSGLEEQSELLAQWCHSGRRIDVAAVTGTGGVGKTRLASELLRHLGEPQTGIDSPRPWAGGFLSERPLRTAQYEALTTANRPLLLIVDYAETRLDQVDELLKIVSGSGGTAQPIRLLLLARDQGSWWQPFRRSRRGTASMGAGLGVEVNDCIDAAAPGSAYEAARHAFAERIRILKGAGIEDDWDSAAATPATPRRIAPPERHSSVLTLHMTALADLLAEINPAFAAYGHPVDVLLAHEERYWQRIARARGLDGTFQRQPGLLRTMVATQSLAGAGDRAQARAAIAAGLEAHHHGLPTGAGPDAHLVDAVEDMLAVLYPSGSGARWGSIGPDLLAGEVISEVEEASDHRFIASLLQHPSLAQEQRQQGLTVISRAADAQPELAASAAKAVAEAPDALLSLATHEVADQLGTNSALRWITEVKTAVEDRGRQASIDPALSKWAISMADHALNRLRTRAAAAAEPVAATAPPNWADVQDEAEQVLSLLQDARSHAIEHGLVSRKDSSGSFQHIADVIAQLSWIIGAHVDATVVEGTFGGRLDFLTDKPVVIGIANACHSIAGVPFDDGHTRALSEAVDRVVALARRVQASESRPSPSPPAGRVGRGGSYMSLDDFLRLQGDRYRSGPENPDE</sequence>
<dbReference type="InterPro" id="IPR009003">
    <property type="entry name" value="Peptidase_S1_PA"/>
</dbReference>
<dbReference type="SUPFAM" id="SSF50494">
    <property type="entry name" value="Trypsin-like serine proteases"/>
    <property type="match status" value="1"/>
</dbReference>
<name>A0A371PVG2_STRIH</name>
<protein>
    <submittedName>
        <fullName evidence="2">Serine protease</fullName>
    </submittedName>
</protein>
<accession>A0A371PVG2</accession>
<dbReference type="GO" id="GO:0008233">
    <property type="term" value="F:peptidase activity"/>
    <property type="evidence" value="ECO:0007669"/>
    <property type="project" value="UniProtKB-KW"/>
</dbReference>
<evidence type="ECO:0000313" key="3">
    <source>
        <dbReference type="Proteomes" id="UP000262477"/>
    </source>
</evidence>
<dbReference type="OrthoDB" id="3218567at2"/>
<comment type="caution">
    <text evidence="2">The sequence shown here is derived from an EMBL/GenBank/DDBJ whole genome shotgun (WGS) entry which is preliminary data.</text>
</comment>
<evidence type="ECO:0000313" key="2">
    <source>
        <dbReference type="EMBL" id="REK86465.1"/>
    </source>
</evidence>
<dbReference type="Gene3D" id="2.40.10.10">
    <property type="entry name" value="Trypsin-like serine proteases"/>
    <property type="match status" value="1"/>
</dbReference>
<dbReference type="Pfam" id="PF13365">
    <property type="entry name" value="Trypsin_2"/>
    <property type="match status" value="1"/>
</dbReference>
<evidence type="ECO:0000256" key="1">
    <source>
        <dbReference type="SAM" id="MobiDB-lite"/>
    </source>
</evidence>
<keyword evidence="2" id="KW-0378">Hydrolase</keyword>
<dbReference type="SUPFAM" id="SSF52540">
    <property type="entry name" value="P-loop containing nucleoside triphosphate hydrolases"/>
    <property type="match status" value="1"/>
</dbReference>